<dbReference type="AlphaFoldDB" id="A0A5D2MTA3"/>
<organism evidence="2 3">
    <name type="scientific">Gossypium tomentosum</name>
    <name type="common">Hawaiian cotton</name>
    <name type="synonym">Gossypium sandvicense</name>
    <dbReference type="NCBI Taxonomy" id="34277"/>
    <lineage>
        <taxon>Eukaryota</taxon>
        <taxon>Viridiplantae</taxon>
        <taxon>Streptophyta</taxon>
        <taxon>Embryophyta</taxon>
        <taxon>Tracheophyta</taxon>
        <taxon>Spermatophyta</taxon>
        <taxon>Magnoliopsida</taxon>
        <taxon>eudicotyledons</taxon>
        <taxon>Gunneridae</taxon>
        <taxon>Pentapetalae</taxon>
        <taxon>rosids</taxon>
        <taxon>malvids</taxon>
        <taxon>Malvales</taxon>
        <taxon>Malvaceae</taxon>
        <taxon>Malvoideae</taxon>
        <taxon>Gossypium</taxon>
    </lineage>
</organism>
<accession>A0A5D2MTA3</accession>
<keyword evidence="3" id="KW-1185">Reference proteome</keyword>
<dbReference type="Proteomes" id="UP000322667">
    <property type="component" value="Chromosome A12"/>
</dbReference>
<gene>
    <name evidence="2" type="ORF">ES332_A12G057400v1</name>
</gene>
<sequence>MVDDKNIIATSFNNPSLQISPAKLNENNYLAWLRSCLLFMKVRGLRGYITGDTRKPASNNPTFNQYDSKNSCVMAWLINSIQPHISGTYLLLDNIAKIWNATSLTYSHVGNDIQIFEIQNKVHITNQGEMTISQYFSELGGLWQKLDYYQDFQAGCTRDAVKFQKLVGKE</sequence>
<evidence type="ECO:0000313" key="3">
    <source>
        <dbReference type="Proteomes" id="UP000322667"/>
    </source>
</evidence>
<protein>
    <recommendedName>
        <fullName evidence="1">Retrotransposon Copia-like N-terminal domain-containing protein</fullName>
    </recommendedName>
</protein>
<dbReference type="InterPro" id="IPR029472">
    <property type="entry name" value="Copia-like_N"/>
</dbReference>
<dbReference type="PANTHER" id="PTHR37610">
    <property type="entry name" value="CCHC-TYPE DOMAIN-CONTAINING PROTEIN"/>
    <property type="match status" value="1"/>
</dbReference>
<dbReference type="Pfam" id="PF14244">
    <property type="entry name" value="Retrotran_gag_3"/>
    <property type="match status" value="1"/>
</dbReference>
<evidence type="ECO:0000313" key="2">
    <source>
        <dbReference type="EMBL" id="TYH94701.1"/>
    </source>
</evidence>
<proteinExistence type="predicted"/>
<feature type="domain" description="Retrotransposon Copia-like N-terminal" evidence="1">
    <location>
        <begin position="12"/>
        <end position="57"/>
    </location>
</feature>
<name>A0A5D2MTA3_GOSTO</name>
<reference evidence="2 3" key="1">
    <citation type="submission" date="2019-07" db="EMBL/GenBank/DDBJ databases">
        <title>WGS assembly of Gossypium tomentosum.</title>
        <authorList>
            <person name="Chen Z.J."/>
            <person name="Sreedasyam A."/>
            <person name="Ando A."/>
            <person name="Song Q."/>
            <person name="De L."/>
            <person name="Hulse-Kemp A."/>
            <person name="Ding M."/>
            <person name="Ye W."/>
            <person name="Kirkbride R."/>
            <person name="Jenkins J."/>
            <person name="Plott C."/>
            <person name="Lovell J."/>
            <person name="Lin Y.-M."/>
            <person name="Vaughn R."/>
            <person name="Liu B."/>
            <person name="Li W."/>
            <person name="Simpson S."/>
            <person name="Scheffler B."/>
            <person name="Saski C."/>
            <person name="Grover C."/>
            <person name="Hu G."/>
            <person name="Conover J."/>
            <person name="Carlson J."/>
            <person name="Shu S."/>
            <person name="Boston L."/>
            <person name="Williams M."/>
            <person name="Peterson D."/>
            <person name="Mcgee K."/>
            <person name="Jones D."/>
            <person name="Wendel J."/>
            <person name="Stelly D."/>
            <person name="Grimwood J."/>
            <person name="Schmutz J."/>
        </authorList>
    </citation>
    <scope>NUCLEOTIDE SEQUENCE [LARGE SCALE GENOMIC DNA]</scope>
    <source>
        <strain evidence="2">7179.01</strain>
    </source>
</reference>
<dbReference type="EMBL" id="CM017621">
    <property type="protein sequence ID" value="TYH94701.1"/>
    <property type="molecule type" value="Genomic_DNA"/>
</dbReference>
<evidence type="ECO:0000259" key="1">
    <source>
        <dbReference type="Pfam" id="PF14244"/>
    </source>
</evidence>
<dbReference type="PANTHER" id="PTHR37610:SF40">
    <property type="entry name" value="OS01G0909600 PROTEIN"/>
    <property type="match status" value="1"/>
</dbReference>